<gene>
    <name evidence="3" type="ORF">B0293_28765</name>
    <name evidence="2" type="ORF">C791_6786</name>
</gene>
<dbReference type="EMBL" id="ANMG01000067">
    <property type="protein sequence ID" value="EMD23700.1"/>
    <property type="molecule type" value="Genomic_DNA"/>
</dbReference>
<organism evidence="2 4">
    <name type="scientific">Amycolatopsis azurea DSM 43854</name>
    <dbReference type="NCBI Taxonomy" id="1238180"/>
    <lineage>
        <taxon>Bacteria</taxon>
        <taxon>Bacillati</taxon>
        <taxon>Actinomycetota</taxon>
        <taxon>Actinomycetes</taxon>
        <taxon>Pseudonocardiales</taxon>
        <taxon>Pseudonocardiaceae</taxon>
        <taxon>Amycolatopsis</taxon>
    </lineage>
</organism>
<evidence type="ECO:0000313" key="2">
    <source>
        <dbReference type="EMBL" id="EMD23700.1"/>
    </source>
</evidence>
<protein>
    <submittedName>
        <fullName evidence="2">Malonyl CoA-acyl carrier protein transacylase</fullName>
    </submittedName>
</protein>
<comment type="caution">
    <text evidence="2">The sequence shown here is derived from an EMBL/GenBank/DDBJ whole genome shotgun (WGS) entry which is preliminary data.</text>
</comment>
<proteinExistence type="predicted"/>
<evidence type="ECO:0000313" key="5">
    <source>
        <dbReference type="Proteomes" id="UP000188551"/>
    </source>
</evidence>
<dbReference type="AlphaFoldDB" id="M2PVT0"/>
<evidence type="ECO:0000313" key="4">
    <source>
        <dbReference type="Proteomes" id="UP000014137"/>
    </source>
</evidence>
<dbReference type="EMBL" id="MUXN01000023">
    <property type="protein sequence ID" value="OOC02971.1"/>
    <property type="molecule type" value="Genomic_DNA"/>
</dbReference>
<accession>M2PVT0</accession>
<evidence type="ECO:0000256" key="1">
    <source>
        <dbReference type="SAM" id="MobiDB-lite"/>
    </source>
</evidence>
<dbReference type="Proteomes" id="UP000014137">
    <property type="component" value="Unassembled WGS sequence"/>
</dbReference>
<keyword evidence="5" id="KW-1185">Reference proteome</keyword>
<dbReference type="PATRIC" id="fig|1238180.3.peg.6539"/>
<sequence>MPEVTTLFIHPRDSRLPELWPGRHDTSAVGGTHLSMIEEHAPETAPKHPSAARLCDQEE</sequence>
<reference evidence="3 5" key="2">
    <citation type="submission" date="2017-02" db="EMBL/GenBank/DDBJ databases">
        <title>Amycolatopsis azurea DSM 43854 draft genome.</title>
        <authorList>
            <person name="Mayilraj S."/>
        </authorList>
    </citation>
    <scope>NUCLEOTIDE SEQUENCE [LARGE SCALE GENOMIC DNA]</scope>
    <source>
        <strain evidence="3 5">DSM 43854</strain>
    </source>
</reference>
<reference evidence="2 4" key="1">
    <citation type="submission" date="2012-10" db="EMBL/GenBank/DDBJ databases">
        <title>Genome assembly of Amycolatopsis azurea DSM 43854.</title>
        <authorList>
            <person name="Khatri I."/>
            <person name="Kaur I."/>
            <person name="Subramanian S."/>
            <person name="Mayilraj S."/>
        </authorList>
    </citation>
    <scope>NUCLEOTIDE SEQUENCE [LARGE SCALE GENOMIC DNA]</scope>
    <source>
        <strain evidence="2 4">DSM 43854</strain>
    </source>
</reference>
<evidence type="ECO:0000313" key="3">
    <source>
        <dbReference type="EMBL" id="OOC02971.1"/>
    </source>
</evidence>
<feature type="region of interest" description="Disordered" evidence="1">
    <location>
        <begin position="40"/>
        <end position="59"/>
    </location>
</feature>
<name>M2PVT0_9PSEU</name>
<dbReference type="Proteomes" id="UP000188551">
    <property type="component" value="Unassembled WGS sequence"/>
</dbReference>